<name>A0A146K017_9EUKA</name>
<reference evidence="1" key="1">
    <citation type="submission" date="2015-07" db="EMBL/GenBank/DDBJ databases">
        <title>Adaptation to a free-living lifestyle via gene acquisitions in the diplomonad Trepomonas sp. PC1.</title>
        <authorList>
            <person name="Xu F."/>
            <person name="Jerlstrom-Hultqvist J."/>
            <person name="Kolisko M."/>
            <person name="Simpson A.G.B."/>
            <person name="Roger A.J."/>
            <person name="Svard S.G."/>
            <person name="Andersson J.O."/>
        </authorList>
    </citation>
    <scope>NUCLEOTIDE SEQUENCE</scope>
    <source>
        <strain evidence="1">PC1</strain>
    </source>
</reference>
<accession>A0A146K017</accession>
<dbReference type="AlphaFoldDB" id="A0A146K017"/>
<organism evidence="1">
    <name type="scientific">Trepomonas sp. PC1</name>
    <dbReference type="NCBI Taxonomy" id="1076344"/>
    <lineage>
        <taxon>Eukaryota</taxon>
        <taxon>Metamonada</taxon>
        <taxon>Diplomonadida</taxon>
        <taxon>Hexamitidae</taxon>
        <taxon>Hexamitinae</taxon>
        <taxon>Trepomonas</taxon>
    </lineage>
</organism>
<gene>
    <name evidence="1" type="ORF">TPC1_30388</name>
</gene>
<dbReference type="EMBL" id="GDID01006489">
    <property type="protein sequence ID" value="JAP90117.1"/>
    <property type="molecule type" value="Transcribed_RNA"/>
</dbReference>
<proteinExistence type="predicted"/>
<evidence type="ECO:0000313" key="1">
    <source>
        <dbReference type="EMBL" id="JAP90117.1"/>
    </source>
</evidence>
<protein>
    <submittedName>
        <fullName evidence="1">Uncharacterized protein</fullName>
    </submittedName>
</protein>
<feature type="non-terminal residue" evidence="1">
    <location>
        <position position="1"/>
    </location>
</feature>
<sequence>GAVDNLQSLCSSCIQLQPKDLQNLQGKSLKKTLTPNECRLNALKIILLVVKNNIQISKMVSKAKMVERINFISVLGFQLITFQMQKEEFELNFQLINVLLTNDDQAFHLLINDAKELFKTKNVNIIQLLAQQLAQKPFSAVYRPNQKWQTSSDLVQLFTGTIISDFPNDKVSPNHFLLLVDFVSAVIKHTAIDEQIIEVILNQVDSIVVQEPTLQVQQYGFKNGLLDKLIQLLTKFDQSISVTSRLCSIILLQMAQNCKHRQLQSTYRAHNEIMQLECCLEGCLQCLLQMNISDSVNLFQVQKPHFMQLISAVGVCHFNQILMQILNEERIDSLNLIEVLQFLIYSSSEAFIVDQLLKFNLDVVEQMVASSLTVLYQIGQVTKNLSLFIAVIADNAYIQNLIQLLKYFKSGQLQQLCFSLMSYFVNIESPLATVFVHQFVQGGGISQQMMNYLNSKSFLNMKFFNVFLIQTLTQVLKNQTYFEMFELQEEFIISVYNIKNDSVKVSLLQMLSTINQHSSKYYPIQIGLLEEVLKMIRRGVINEYQLEWLRSVILHSKMFVDIIYDQISLIERVFTWQKEQIKERAFELFIQLRVHHKEVDIEGCVVKALNQPIGDQLKRVFAKLLQLELCNPQILKNKLK</sequence>